<reference evidence="1 2" key="1">
    <citation type="submission" date="2020-02" db="EMBL/GenBank/DDBJ databases">
        <title>Genome sequence of the type strain CGMCC 1.15528 of Mesorhizobium zhangyense.</title>
        <authorList>
            <person name="Gao J."/>
            <person name="Sun J."/>
        </authorList>
    </citation>
    <scope>NUCLEOTIDE SEQUENCE [LARGE SCALE GENOMIC DNA]</scope>
    <source>
        <strain evidence="1 2">CGMCC 1.15528</strain>
    </source>
</reference>
<dbReference type="EMBL" id="JAAKZG010000003">
    <property type="protein sequence ID" value="NGN41220.1"/>
    <property type="molecule type" value="Genomic_DNA"/>
</dbReference>
<sequence>MPKRLLIVGNGPLSRDFSAEVDAADFVIRFNEPKASIGMSGVRTDRLIMANSGKPMQRRLEDPALLESPIFRATKELMFAYHPHIIARYFRRPNILSRLKGRRTDWTLPAIEKFGGAGKEIRIMPPQFYMEGCRLLGVPADKMHEVFPSTGFFGIWHALEHYSAQEWRIEVCGFSWQGWQRHAWADERRWVGEQVDQGRIVLIDEGVN</sequence>
<accession>A0A7C9R6A4</accession>
<keyword evidence="2" id="KW-1185">Reference proteome</keyword>
<proteinExistence type="predicted"/>
<gene>
    <name evidence="1" type="ORF">G6N74_09100</name>
</gene>
<evidence type="ECO:0008006" key="3">
    <source>
        <dbReference type="Google" id="ProtNLM"/>
    </source>
</evidence>
<dbReference type="AlphaFoldDB" id="A0A7C9R6A4"/>
<comment type="caution">
    <text evidence="1">The sequence shown here is derived from an EMBL/GenBank/DDBJ whole genome shotgun (WGS) entry which is preliminary data.</text>
</comment>
<evidence type="ECO:0000313" key="2">
    <source>
        <dbReference type="Proteomes" id="UP000481252"/>
    </source>
</evidence>
<dbReference type="Gene3D" id="3.90.1480.20">
    <property type="entry name" value="Glycosyl transferase family 29"/>
    <property type="match status" value="1"/>
</dbReference>
<evidence type="ECO:0000313" key="1">
    <source>
        <dbReference type="EMBL" id="NGN41220.1"/>
    </source>
</evidence>
<organism evidence="1 2">
    <name type="scientific">Mesorhizobium zhangyense</name>
    <dbReference type="NCBI Taxonomy" id="1776730"/>
    <lineage>
        <taxon>Bacteria</taxon>
        <taxon>Pseudomonadati</taxon>
        <taxon>Pseudomonadota</taxon>
        <taxon>Alphaproteobacteria</taxon>
        <taxon>Hyphomicrobiales</taxon>
        <taxon>Phyllobacteriaceae</taxon>
        <taxon>Mesorhizobium</taxon>
    </lineage>
</organism>
<dbReference type="InterPro" id="IPR038578">
    <property type="entry name" value="GT29-like_sf"/>
</dbReference>
<name>A0A7C9R6A4_9HYPH</name>
<protein>
    <recommendedName>
        <fullName evidence="3">Urease operon accessory protein</fullName>
    </recommendedName>
</protein>
<dbReference type="Proteomes" id="UP000481252">
    <property type="component" value="Unassembled WGS sequence"/>
</dbReference>